<dbReference type="Proteomes" id="UP001497457">
    <property type="component" value="Chromosome 12b"/>
</dbReference>
<protein>
    <recommendedName>
        <fullName evidence="2">Myb/SANT-like DNA-binding domain-containing protein</fullName>
    </recommendedName>
</protein>
<proteinExistence type="predicted"/>
<name>A0ABC8WF05_9POAL</name>
<feature type="domain" description="Myb/SANT-like DNA-binding" evidence="2">
    <location>
        <begin position="16"/>
        <end position="113"/>
    </location>
</feature>
<evidence type="ECO:0000313" key="3">
    <source>
        <dbReference type="EMBL" id="CAL4907924.1"/>
    </source>
</evidence>
<dbReference type="PANTHER" id="PTHR31307">
    <property type="entry name" value="TRIHELIX TRANSCRIPTION FACTOR ASIL2"/>
    <property type="match status" value="1"/>
</dbReference>
<keyword evidence="4" id="KW-1185">Reference proteome</keyword>
<dbReference type="Pfam" id="PF13837">
    <property type="entry name" value="Myb_DNA-bind_4"/>
    <property type="match status" value="1"/>
</dbReference>
<accession>A0ABC8WF05</accession>
<dbReference type="InterPro" id="IPR044823">
    <property type="entry name" value="ASIL1/2-like"/>
</dbReference>
<evidence type="ECO:0000313" key="4">
    <source>
        <dbReference type="Proteomes" id="UP001497457"/>
    </source>
</evidence>
<evidence type="ECO:0000256" key="1">
    <source>
        <dbReference type="SAM" id="MobiDB-lite"/>
    </source>
</evidence>
<reference evidence="4" key="1">
    <citation type="submission" date="2024-06" db="EMBL/GenBank/DDBJ databases">
        <authorList>
            <person name="Ryan C."/>
        </authorList>
    </citation>
    <scope>NUCLEOTIDE SEQUENCE [LARGE SCALE GENOMIC DNA]</scope>
</reference>
<dbReference type="Gene3D" id="1.10.10.60">
    <property type="entry name" value="Homeodomain-like"/>
    <property type="match status" value="1"/>
</dbReference>
<gene>
    <name evidence="3" type="ORF">URODEC1_LOCUS12761</name>
</gene>
<dbReference type="InterPro" id="IPR044822">
    <property type="entry name" value="Myb_DNA-bind_4"/>
</dbReference>
<organism evidence="3 4">
    <name type="scientific">Urochloa decumbens</name>
    <dbReference type="NCBI Taxonomy" id="240449"/>
    <lineage>
        <taxon>Eukaryota</taxon>
        <taxon>Viridiplantae</taxon>
        <taxon>Streptophyta</taxon>
        <taxon>Embryophyta</taxon>
        <taxon>Tracheophyta</taxon>
        <taxon>Spermatophyta</taxon>
        <taxon>Magnoliopsida</taxon>
        <taxon>Liliopsida</taxon>
        <taxon>Poales</taxon>
        <taxon>Poaceae</taxon>
        <taxon>PACMAD clade</taxon>
        <taxon>Panicoideae</taxon>
        <taxon>Panicodae</taxon>
        <taxon>Paniceae</taxon>
        <taxon>Melinidinae</taxon>
        <taxon>Urochloa</taxon>
    </lineage>
</organism>
<evidence type="ECO:0000259" key="2">
    <source>
        <dbReference type="Pfam" id="PF13837"/>
    </source>
</evidence>
<reference evidence="3 4" key="2">
    <citation type="submission" date="2024-10" db="EMBL/GenBank/DDBJ databases">
        <authorList>
            <person name="Ryan C."/>
        </authorList>
    </citation>
    <scope>NUCLEOTIDE SEQUENCE [LARGE SCALE GENOMIC DNA]</scope>
</reference>
<dbReference type="EMBL" id="OZ075122">
    <property type="protein sequence ID" value="CAL4907924.1"/>
    <property type="molecule type" value="Genomic_DNA"/>
</dbReference>
<feature type="region of interest" description="Disordered" evidence="1">
    <location>
        <begin position="129"/>
        <end position="157"/>
    </location>
</feature>
<dbReference type="PANTHER" id="PTHR31307:SF46">
    <property type="entry name" value="MYB_SANT-LIKE DNA-BINDING DOMAIN-CONTAINING PROTEIN"/>
    <property type="match status" value="1"/>
</dbReference>
<sequence length="195" mass="21676">MEAQRSVPSVKARAAHWSVAETRALVEAWEPLHQRRRQAQGDPWVPPHRRRSSLDDLVDEDWRAVAVAVSNSSRGIHRTAEQCKTRMRYLKTRYALEVSKKTTSSWKFFGVLDPTFARAMPLKKPKVEEVAREVGETSGAAEEERGGRGEAAGSTSAGAGSSVAAVLMRVADLCERVMLKWIEVQEAEKAAKDHP</sequence>
<dbReference type="AlphaFoldDB" id="A0ABC8WF05"/>